<feature type="non-terminal residue" evidence="1">
    <location>
        <position position="1"/>
    </location>
</feature>
<dbReference type="Proteomes" id="UP000054217">
    <property type="component" value="Unassembled WGS sequence"/>
</dbReference>
<sequence>AVISGSLALHMVLPANSCAWTPSDLDIYNAKACLSHFHHALTFSECLLAGYNVIRETRVDASSYNMSTIRSILTFSNGTHYIDVIVSKTSTALSPLFQFHSTAVMNFISADTIFCAYPNLTFNHCALIN</sequence>
<dbReference type="AlphaFoldDB" id="A0A0C3IAI6"/>
<gene>
    <name evidence="1" type="ORF">M404DRAFT_73349</name>
</gene>
<protein>
    <submittedName>
        <fullName evidence="1">Uncharacterized protein</fullName>
    </submittedName>
</protein>
<reference evidence="1 2" key="1">
    <citation type="submission" date="2014-04" db="EMBL/GenBank/DDBJ databases">
        <authorList>
            <consortium name="DOE Joint Genome Institute"/>
            <person name="Kuo A."/>
            <person name="Kohler A."/>
            <person name="Costa M.D."/>
            <person name="Nagy L.G."/>
            <person name="Floudas D."/>
            <person name="Copeland A."/>
            <person name="Barry K.W."/>
            <person name="Cichocki N."/>
            <person name="Veneault-Fourrey C."/>
            <person name="LaButti K."/>
            <person name="Lindquist E.A."/>
            <person name="Lipzen A."/>
            <person name="Lundell T."/>
            <person name="Morin E."/>
            <person name="Murat C."/>
            <person name="Sun H."/>
            <person name="Tunlid A."/>
            <person name="Henrissat B."/>
            <person name="Grigoriev I.V."/>
            <person name="Hibbett D.S."/>
            <person name="Martin F."/>
            <person name="Nordberg H.P."/>
            <person name="Cantor M.N."/>
            <person name="Hua S.X."/>
        </authorList>
    </citation>
    <scope>NUCLEOTIDE SEQUENCE [LARGE SCALE GENOMIC DNA]</scope>
    <source>
        <strain evidence="1 2">Marx 270</strain>
    </source>
</reference>
<dbReference type="EMBL" id="KN832114">
    <property type="protein sequence ID" value="KIN94092.1"/>
    <property type="molecule type" value="Genomic_DNA"/>
</dbReference>
<evidence type="ECO:0000313" key="1">
    <source>
        <dbReference type="EMBL" id="KIN94092.1"/>
    </source>
</evidence>
<organism evidence="1 2">
    <name type="scientific">Pisolithus tinctorius Marx 270</name>
    <dbReference type="NCBI Taxonomy" id="870435"/>
    <lineage>
        <taxon>Eukaryota</taxon>
        <taxon>Fungi</taxon>
        <taxon>Dikarya</taxon>
        <taxon>Basidiomycota</taxon>
        <taxon>Agaricomycotina</taxon>
        <taxon>Agaricomycetes</taxon>
        <taxon>Agaricomycetidae</taxon>
        <taxon>Boletales</taxon>
        <taxon>Sclerodermatineae</taxon>
        <taxon>Pisolithaceae</taxon>
        <taxon>Pisolithus</taxon>
    </lineage>
</organism>
<name>A0A0C3IAI6_PISTI</name>
<proteinExistence type="predicted"/>
<dbReference type="OrthoDB" id="3183574at2759"/>
<evidence type="ECO:0000313" key="2">
    <source>
        <dbReference type="Proteomes" id="UP000054217"/>
    </source>
</evidence>
<accession>A0A0C3IAI6</accession>
<reference evidence="2" key="2">
    <citation type="submission" date="2015-01" db="EMBL/GenBank/DDBJ databases">
        <title>Evolutionary Origins and Diversification of the Mycorrhizal Mutualists.</title>
        <authorList>
            <consortium name="DOE Joint Genome Institute"/>
            <consortium name="Mycorrhizal Genomics Consortium"/>
            <person name="Kohler A."/>
            <person name="Kuo A."/>
            <person name="Nagy L.G."/>
            <person name="Floudas D."/>
            <person name="Copeland A."/>
            <person name="Barry K.W."/>
            <person name="Cichocki N."/>
            <person name="Veneault-Fourrey C."/>
            <person name="LaButti K."/>
            <person name="Lindquist E.A."/>
            <person name="Lipzen A."/>
            <person name="Lundell T."/>
            <person name="Morin E."/>
            <person name="Murat C."/>
            <person name="Riley R."/>
            <person name="Ohm R."/>
            <person name="Sun H."/>
            <person name="Tunlid A."/>
            <person name="Henrissat B."/>
            <person name="Grigoriev I.V."/>
            <person name="Hibbett D.S."/>
            <person name="Martin F."/>
        </authorList>
    </citation>
    <scope>NUCLEOTIDE SEQUENCE [LARGE SCALE GENOMIC DNA]</scope>
    <source>
        <strain evidence="2">Marx 270</strain>
    </source>
</reference>
<dbReference type="InParanoid" id="A0A0C3IAI6"/>
<feature type="non-terminal residue" evidence="1">
    <location>
        <position position="129"/>
    </location>
</feature>
<dbReference type="HOGENOM" id="CLU_068912_3_0_1"/>
<keyword evidence="2" id="KW-1185">Reference proteome</keyword>